<dbReference type="InterPro" id="IPR029068">
    <property type="entry name" value="Glyas_Bleomycin-R_OHBP_Dase"/>
</dbReference>
<dbReference type="Pfam" id="PF00903">
    <property type="entry name" value="Glyoxalase"/>
    <property type="match status" value="1"/>
</dbReference>
<dbReference type="EMBL" id="JACYHB010000008">
    <property type="protein sequence ID" value="MBD8079560.1"/>
    <property type="molecule type" value="Genomic_DNA"/>
</dbReference>
<feature type="domain" description="VOC" evidence="1">
    <location>
        <begin position="3"/>
        <end position="122"/>
    </location>
</feature>
<evidence type="ECO:0000259" key="1">
    <source>
        <dbReference type="PROSITE" id="PS51819"/>
    </source>
</evidence>
<dbReference type="AlphaFoldDB" id="A0A927J0I6"/>
<keyword evidence="3" id="KW-1185">Reference proteome</keyword>
<reference evidence="2" key="2">
    <citation type="submission" date="2020-09" db="EMBL/GenBank/DDBJ databases">
        <authorList>
            <person name="Yu Y."/>
        </authorList>
    </citation>
    <scope>NUCLEOTIDE SEQUENCE</scope>
    <source>
        <strain evidence="2">KCTC 49039</strain>
    </source>
</reference>
<dbReference type="PROSITE" id="PS51819">
    <property type="entry name" value="VOC"/>
    <property type="match status" value="1"/>
</dbReference>
<dbReference type="InterPro" id="IPR037523">
    <property type="entry name" value="VOC_core"/>
</dbReference>
<dbReference type="SUPFAM" id="SSF54593">
    <property type="entry name" value="Glyoxalase/Bleomycin resistance protein/Dihydroxybiphenyl dioxygenase"/>
    <property type="match status" value="1"/>
</dbReference>
<sequence length="127" mass="13509">MLGKGFSGFSVDDVGAARTFYAETLGVPVRGEDMLWLDLPGSTGILVYPKGDAHEPASFTILNFPVQDVPGTVAALRERGVAFERYAGTPVETDDDYVFRGGGPLIAWFRDPAGNVLSVIQDDGAGE</sequence>
<protein>
    <submittedName>
        <fullName evidence="2">VOC family protein</fullName>
    </submittedName>
</protein>
<name>A0A927J0I6_9MICO</name>
<dbReference type="Gene3D" id="3.10.180.10">
    <property type="entry name" value="2,3-Dihydroxybiphenyl 1,2-Dioxygenase, domain 1"/>
    <property type="match status" value="1"/>
</dbReference>
<accession>A0A927J0I6</accession>
<proteinExistence type="predicted"/>
<dbReference type="RefSeq" id="WP_191829148.1">
    <property type="nucleotide sequence ID" value="NZ_JACYHB010000008.1"/>
</dbReference>
<dbReference type="InterPro" id="IPR004360">
    <property type="entry name" value="Glyas_Fos-R_dOase_dom"/>
</dbReference>
<reference evidence="2" key="1">
    <citation type="journal article" date="2018" name="Curr. Microbiol.">
        <title>Cellulosimicrobium arenosum sp. nov., Isolated from Marine Sediment Sand.</title>
        <authorList>
            <person name="Oh M."/>
            <person name="Kim J.H."/>
            <person name="Yoon J.H."/>
            <person name="Schumann P."/>
            <person name="Kim W."/>
        </authorList>
    </citation>
    <scope>NUCLEOTIDE SEQUENCE</scope>
    <source>
        <strain evidence="2">KCTC 49039</strain>
    </source>
</reference>
<comment type="caution">
    <text evidence="2">The sequence shown here is derived from an EMBL/GenBank/DDBJ whole genome shotgun (WGS) entry which is preliminary data.</text>
</comment>
<dbReference type="Proteomes" id="UP000610846">
    <property type="component" value="Unassembled WGS sequence"/>
</dbReference>
<evidence type="ECO:0000313" key="3">
    <source>
        <dbReference type="Proteomes" id="UP000610846"/>
    </source>
</evidence>
<evidence type="ECO:0000313" key="2">
    <source>
        <dbReference type="EMBL" id="MBD8079560.1"/>
    </source>
</evidence>
<gene>
    <name evidence="2" type="ORF">IF651_10885</name>
</gene>
<organism evidence="2 3">
    <name type="scientific">Cellulosimicrobium arenosum</name>
    <dbReference type="NCBI Taxonomy" id="2708133"/>
    <lineage>
        <taxon>Bacteria</taxon>
        <taxon>Bacillati</taxon>
        <taxon>Actinomycetota</taxon>
        <taxon>Actinomycetes</taxon>
        <taxon>Micrococcales</taxon>
        <taxon>Promicromonosporaceae</taxon>
        <taxon>Cellulosimicrobium</taxon>
    </lineage>
</organism>